<dbReference type="OrthoDB" id="992115at2759"/>
<dbReference type="PANTHER" id="PTHR47926">
    <property type="entry name" value="PENTATRICOPEPTIDE REPEAT-CONTAINING PROTEIN"/>
    <property type="match status" value="1"/>
</dbReference>
<evidence type="ECO:0000313" key="1">
    <source>
        <dbReference type="Proteomes" id="UP000189703"/>
    </source>
</evidence>
<dbReference type="Gene3D" id="1.25.40.10">
    <property type="entry name" value="Tetratricopeptide repeat domain"/>
    <property type="match status" value="2"/>
</dbReference>
<dbReference type="eggNOG" id="KOG4197">
    <property type="taxonomic scope" value="Eukaryota"/>
</dbReference>
<dbReference type="PROSITE" id="PS51375">
    <property type="entry name" value="PPR"/>
    <property type="match status" value="2"/>
</dbReference>
<dbReference type="NCBIfam" id="TIGR00756">
    <property type="entry name" value="PPR"/>
    <property type="match status" value="3"/>
</dbReference>
<organism evidence="1 2">
    <name type="scientific">Nelumbo nucifera</name>
    <name type="common">Sacred lotus</name>
    <dbReference type="NCBI Taxonomy" id="4432"/>
    <lineage>
        <taxon>Eukaryota</taxon>
        <taxon>Viridiplantae</taxon>
        <taxon>Streptophyta</taxon>
        <taxon>Embryophyta</taxon>
        <taxon>Tracheophyta</taxon>
        <taxon>Spermatophyta</taxon>
        <taxon>Magnoliopsida</taxon>
        <taxon>Proteales</taxon>
        <taxon>Nelumbonaceae</taxon>
        <taxon>Nelumbo</taxon>
    </lineage>
</organism>
<accession>A0A1U8B4I4</accession>
<keyword evidence="1" id="KW-1185">Reference proteome</keyword>
<name>A0A1U8B4I4_NELNU</name>
<dbReference type="GO" id="GO:0009451">
    <property type="term" value="P:RNA modification"/>
    <property type="evidence" value="ECO:0007669"/>
    <property type="project" value="InterPro"/>
</dbReference>
<dbReference type="Proteomes" id="UP000189703">
    <property type="component" value="Unplaced"/>
</dbReference>
<dbReference type="FunFam" id="1.25.40.10:FF:001093">
    <property type="entry name" value="Pentatricopeptide repeat-containing protein At2g34400"/>
    <property type="match status" value="1"/>
</dbReference>
<evidence type="ECO:0000313" key="2">
    <source>
        <dbReference type="RefSeq" id="XP_010274289.1"/>
    </source>
</evidence>
<dbReference type="PANTHER" id="PTHR47926:SF537">
    <property type="entry name" value="PENTACOTRIPEPTIDE-REPEAT REGION OF PRORP DOMAIN-CONTAINING PROTEIN"/>
    <property type="match status" value="1"/>
</dbReference>
<sequence length="477" mass="52633">MPSLHMLLLPRLRCLSLLQRGWMGIDQLEQIHAQLITGGLNCRTAPSVMGKLVERYCAISTPDGLDHARLIFHHTEEPNVFILNVVIRCMPPEKAIVLFADATTNKDLVFDSYTYVYALGACARSSSSALLEGKQIHARIVKGGFTSDLIVQTTGMHFYARNGDISSARQMFDEMPLRSSASWNAMIMGYCWQRTKTKDHAKEALVLFCNLLLDGCMVKPTEITIVGALLACSHLGVLELGSCVHGYIQKTIYVPEDDVFIGTGMIDMYSKCGCLTSAVSVFKSMSEKNVLTWTAMMAGLAMHGRGKEALELLGAMEAQGTRPNAVTFTCLLFACCHAGLVEEGLRLFHTMSRDFGITPQIQHYGCVVDLLGRAGRLQEAYEFIIQMPVKPDAILWRSLLAACRVHGNVAMGEKVGKLLLQLQPGLLNKSFSACEDYIALSNVYALAERWGDVEMVRDVMKVKGIKTKPSWAVVHSL</sequence>
<dbReference type="InterPro" id="IPR046960">
    <property type="entry name" value="PPR_At4g14850-like_plant"/>
</dbReference>
<dbReference type="InterPro" id="IPR002885">
    <property type="entry name" value="PPR_rpt"/>
</dbReference>
<dbReference type="GeneID" id="104609614"/>
<dbReference type="InterPro" id="IPR011990">
    <property type="entry name" value="TPR-like_helical_dom_sf"/>
</dbReference>
<dbReference type="RefSeq" id="XP_010274289.1">
    <property type="nucleotide sequence ID" value="XM_010275987.1"/>
</dbReference>
<dbReference type="Pfam" id="PF13041">
    <property type="entry name" value="PPR_2"/>
    <property type="match status" value="1"/>
</dbReference>
<dbReference type="STRING" id="4432.A0A1U8B4I4"/>
<dbReference type="Pfam" id="PF01535">
    <property type="entry name" value="PPR"/>
    <property type="match status" value="3"/>
</dbReference>
<dbReference type="AlphaFoldDB" id="A0A1U8B4I4"/>
<dbReference type="InterPro" id="IPR046848">
    <property type="entry name" value="E_motif"/>
</dbReference>
<protein>
    <submittedName>
        <fullName evidence="2">Pentatricopeptide repeat-containing protein At3g18970</fullName>
    </submittedName>
</protein>
<dbReference type="Pfam" id="PF20431">
    <property type="entry name" value="E_motif"/>
    <property type="match status" value="1"/>
</dbReference>
<dbReference type="FunCoup" id="A0A1U8B4I4">
    <property type="interactions" value="223"/>
</dbReference>
<dbReference type="KEGG" id="nnu:104609614"/>
<dbReference type="OMA" id="FANWVSK"/>
<reference evidence="2" key="1">
    <citation type="submission" date="2025-08" db="UniProtKB">
        <authorList>
            <consortium name="RefSeq"/>
        </authorList>
    </citation>
    <scope>IDENTIFICATION</scope>
</reference>
<proteinExistence type="predicted"/>
<gene>
    <name evidence="2" type="primary">LOC104609614</name>
</gene>
<dbReference type="GO" id="GO:0003723">
    <property type="term" value="F:RNA binding"/>
    <property type="evidence" value="ECO:0007669"/>
    <property type="project" value="InterPro"/>
</dbReference>